<feature type="compositionally biased region" description="Basic residues" evidence="4">
    <location>
        <begin position="50"/>
        <end position="67"/>
    </location>
</feature>
<dbReference type="RefSeq" id="XP_033534015.1">
    <property type="nucleotide sequence ID" value="XM_033679542.1"/>
</dbReference>
<dbReference type="SUPFAM" id="SSF56808">
    <property type="entry name" value="Ribosomal protein L1"/>
    <property type="match status" value="1"/>
</dbReference>
<reference evidence="5 7" key="1">
    <citation type="submission" date="2020-01" db="EMBL/GenBank/DDBJ databases">
        <authorList>
            <consortium name="DOE Joint Genome Institute"/>
            <person name="Haridas S."/>
            <person name="Albert R."/>
            <person name="Binder M."/>
            <person name="Bloem J."/>
            <person name="Labutti K."/>
            <person name="Salamov A."/>
            <person name="Andreopoulos B."/>
            <person name="Baker S.E."/>
            <person name="Barry K."/>
            <person name="Bills G."/>
            <person name="Bluhm B.H."/>
            <person name="Cannon C."/>
            <person name="Castanera R."/>
            <person name="Culley D.E."/>
            <person name="Daum C."/>
            <person name="Ezra D."/>
            <person name="Gonzalez J.B."/>
            <person name="Henrissat B."/>
            <person name="Kuo A."/>
            <person name="Liang C."/>
            <person name="Lipzen A."/>
            <person name="Lutzoni F."/>
            <person name="Magnuson J."/>
            <person name="Mondo S."/>
            <person name="Nolan M."/>
            <person name="Ohm R."/>
            <person name="Pangilinan J."/>
            <person name="Park H.-J."/>
            <person name="Ramirez L."/>
            <person name="Alfaro M."/>
            <person name="Sun H."/>
            <person name="Tritt A."/>
            <person name="Yoshinaga Y."/>
            <person name="Zwiers L.-H."/>
            <person name="Turgeon B.G."/>
            <person name="Goodwin S.B."/>
            <person name="Spatafora J.W."/>
            <person name="Crous P.W."/>
            <person name="Grigoriev I.V."/>
        </authorList>
    </citation>
    <scope>NUCLEOTIDE SEQUENCE</scope>
    <source>
        <strain evidence="5 7">CBS 781.70</strain>
    </source>
</reference>
<protein>
    <submittedName>
        <fullName evidence="5 7">Ribosomal protein L1</fullName>
    </submittedName>
</protein>
<dbReference type="CDD" id="cd00403">
    <property type="entry name" value="Ribosomal_L1"/>
    <property type="match status" value="1"/>
</dbReference>
<dbReference type="InterPro" id="IPR023674">
    <property type="entry name" value="Ribosomal_uL1-like"/>
</dbReference>
<name>A0A6G1G2V0_9PEZI</name>
<gene>
    <name evidence="5 7" type="ORF">P152DRAFT_458757</name>
</gene>
<evidence type="ECO:0000313" key="7">
    <source>
        <dbReference type="RefSeq" id="XP_033534015.1"/>
    </source>
</evidence>
<dbReference type="Pfam" id="PF00687">
    <property type="entry name" value="Ribosomal_L1"/>
    <property type="match status" value="1"/>
</dbReference>
<dbReference type="GO" id="GO:0005762">
    <property type="term" value="C:mitochondrial large ribosomal subunit"/>
    <property type="evidence" value="ECO:0007669"/>
    <property type="project" value="TreeGrafter"/>
</dbReference>
<sequence length="322" mass="35702">MAFAAPLYRRQCLSCLFQRSHLQVDRSAFQLPLAMQTRYATTGTSANAAKYRKKNKAAGKETKKKKKGPQEYRQPNLKLAEQYTLCDAMRIIQAFEVGRPPNVPKYELHIRLRSLKDGPVIRNRVRLPYPVRTDLRICVICPADSPQGIAAREAGAALVGEEEVFEKVKAGKIDFDRCIAHDESVAKLNKAGVARILGPRQLMPSAKTNTIVKDVAAALRDMGGASEYRESRAVIRVAIGQLGFTPDKLKSNVAALIGQLKKDMAAMSEKISKDIHEVVLSSTNSPGFSLNGQFRSEKSLPMEQLVFLESDWRADTQTSISQ</sequence>
<evidence type="ECO:0000256" key="4">
    <source>
        <dbReference type="SAM" id="MobiDB-lite"/>
    </source>
</evidence>
<evidence type="ECO:0000313" key="5">
    <source>
        <dbReference type="EMBL" id="KAF1812384.1"/>
    </source>
</evidence>
<feature type="region of interest" description="Disordered" evidence="4">
    <location>
        <begin position="44"/>
        <end position="71"/>
    </location>
</feature>
<evidence type="ECO:0000256" key="3">
    <source>
        <dbReference type="ARBA" id="ARBA00023274"/>
    </source>
</evidence>
<comment type="similarity">
    <text evidence="1">Belongs to the universal ribosomal protein uL1 family.</text>
</comment>
<evidence type="ECO:0000256" key="2">
    <source>
        <dbReference type="ARBA" id="ARBA00022980"/>
    </source>
</evidence>
<dbReference type="AlphaFoldDB" id="A0A6G1G2V0"/>
<dbReference type="PANTHER" id="PTHR36427">
    <property type="entry name" value="54S RIBOSOMAL PROTEIN L1, MITOCHONDRIAL"/>
    <property type="match status" value="1"/>
</dbReference>
<proteinExistence type="inferred from homology"/>
<keyword evidence="3" id="KW-0687">Ribonucleoprotein</keyword>
<dbReference type="GO" id="GO:0003735">
    <property type="term" value="F:structural constituent of ribosome"/>
    <property type="evidence" value="ECO:0007669"/>
    <property type="project" value="TreeGrafter"/>
</dbReference>
<dbReference type="Proteomes" id="UP000504638">
    <property type="component" value="Unplaced"/>
</dbReference>
<dbReference type="InterPro" id="IPR028364">
    <property type="entry name" value="Ribosomal_uL1/biogenesis"/>
</dbReference>
<reference evidence="7" key="2">
    <citation type="submission" date="2020-04" db="EMBL/GenBank/DDBJ databases">
        <authorList>
            <consortium name="NCBI Genome Project"/>
        </authorList>
    </citation>
    <scope>NUCLEOTIDE SEQUENCE</scope>
    <source>
        <strain evidence="7">CBS 781.70</strain>
    </source>
</reference>
<dbReference type="FunFam" id="3.40.50.790:FF:000001">
    <property type="entry name" value="50S ribosomal protein L1"/>
    <property type="match status" value="1"/>
</dbReference>
<evidence type="ECO:0000256" key="1">
    <source>
        <dbReference type="ARBA" id="ARBA00010531"/>
    </source>
</evidence>
<reference evidence="7" key="3">
    <citation type="submission" date="2025-04" db="UniProtKB">
        <authorList>
            <consortium name="RefSeq"/>
        </authorList>
    </citation>
    <scope>IDENTIFICATION</scope>
    <source>
        <strain evidence="7">CBS 781.70</strain>
    </source>
</reference>
<dbReference type="EMBL" id="ML975158">
    <property type="protein sequence ID" value="KAF1812384.1"/>
    <property type="molecule type" value="Genomic_DNA"/>
</dbReference>
<dbReference type="PANTHER" id="PTHR36427:SF3">
    <property type="entry name" value="LARGE RIBOSOMAL SUBUNIT PROTEIN UL1M"/>
    <property type="match status" value="1"/>
</dbReference>
<dbReference type="OrthoDB" id="1747252at2759"/>
<dbReference type="Gene3D" id="3.40.50.790">
    <property type="match status" value="1"/>
</dbReference>
<accession>A0A6G1G2V0</accession>
<evidence type="ECO:0000313" key="6">
    <source>
        <dbReference type="Proteomes" id="UP000504638"/>
    </source>
</evidence>
<dbReference type="InterPro" id="IPR016095">
    <property type="entry name" value="Ribosomal_uL1_3-a/b-sand"/>
</dbReference>
<organism evidence="5">
    <name type="scientific">Eremomyces bilateralis CBS 781.70</name>
    <dbReference type="NCBI Taxonomy" id="1392243"/>
    <lineage>
        <taxon>Eukaryota</taxon>
        <taxon>Fungi</taxon>
        <taxon>Dikarya</taxon>
        <taxon>Ascomycota</taxon>
        <taxon>Pezizomycotina</taxon>
        <taxon>Dothideomycetes</taxon>
        <taxon>Dothideomycetes incertae sedis</taxon>
        <taxon>Eremomycetales</taxon>
        <taxon>Eremomycetaceae</taxon>
        <taxon>Eremomyces</taxon>
    </lineage>
</organism>
<dbReference type="GeneID" id="54420112"/>
<keyword evidence="2 5" id="KW-0689">Ribosomal protein</keyword>
<keyword evidence="6" id="KW-1185">Reference proteome</keyword>
<dbReference type="Gene3D" id="3.30.190.20">
    <property type="match status" value="1"/>
</dbReference>